<proteinExistence type="predicted"/>
<dbReference type="PANTHER" id="PTHR48125:SF10">
    <property type="entry name" value="OS12G0136300 PROTEIN"/>
    <property type="match status" value="1"/>
</dbReference>
<dbReference type="AlphaFoldDB" id="A0A4Z2FUC3"/>
<keyword evidence="3" id="KW-1185">Reference proteome</keyword>
<gene>
    <name evidence="2" type="ORF">EYF80_045410</name>
</gene>
<name>A0A4Z2FUC3_9TELE</name>
<sequence>MARNLLSSASVVRRELMSPMAMLFKPGATLWNAADARGVALEDGGAQHARHQAALVVAVLQHGAEVQEAGHAAVHRAGHLVPAGGEEGGRDPDADADRLADGLQEALVLQDREGGGLAVQRVVGEAVPEALLQVPVVRGLQLQPRHLMREGAVLRPPPLLLLLGETGMEVTGGRRVEVLLGPDRAPVTVGRARHVMESGPLGESREDRVAPHLVVLRVVRPPEGVGGAVAPHLHAGARRRLELHGGVDAARALRPTRLGATVLEVGGRLLLHHHVPEAAERRRGGSVFRGRPPPALRLVAPPPLGGPAGAPGAHLVPLDGERARAPPLFWRRRDGVRPGEAQVQPRALDLLHLLRGRVGGVPLARSYLVLDVRVGAAVQLRLGVEVLQQVVGQHVLVLQRRARLVLHGQRLQGGVLRDAGRVRRVLQAALQVALRARPALQAEAARLRRGVRRQRRQRVEVVEAVEALHRRQAAHVAGLRPHRVAGPAVPVGRALAGVQDPPPVARVAVGVAVGVPVGAVAAAMRPDQRRQRVAAAAAALVHHGHARLQAHALHVGERRGRRAAGGRGVLGFQVVVLRRGQREHPPRPRHARHAHAAAAREHPSPRPASVVARLAGAAGGVGGDGVVRVGGAEVVEAAVVAARRHAVVLGALAGAPAGEAGRDAGGAPAAAQVRRAGGAAATVAPVAEQTEHRQLRAAQLAVSGRLRSGHAPLPARVGSWGRRKKKRKRKKRGVNTVLGL</sequence>
<protein>
    <submittedName>
        <fullName evidence="2">Uncharacterized protein</fullName>
    </submittedName>
</protein>
<dbReference type="Proteomes" id="UP000314294">
    <property type="component" value="Unassembled WGS sequence"/>
</dbReference>
<evidence type="ECO:0000313" key="2">
    <source>
        <dbReference type="EMBL" id="TNN44383.1"/>
    </source>
</evidence>
<feature type="compositionally biased region" description="Basic residues" evidence="1">
    <location>
        <begin position="721"/>
        <end position="733"/>
    </location>
</feature>
<reference evidence="2 3" key="1">
    <citation type="submission" date="2019-03" db="EMBL/GenBank/DDBJ databases">
        <title>First draft genome of Liparis tanakae, snailfish: a comprehensive survey of snailfish specific genes.</title>
        <authorList>
            <person name="Kim W."/>
            <person name="Song I."/>
            <person name="Jeong J.-H."/>
            <person name="Kim D."/>
            <person name="Kim S."/>
            <person name="Ryu S."/>
            <person name="Song J.Y."/>
            <person name="Lee S.K."/>
        </authorList>
    </citation>
    <scope>NUCLEOTIDE SEQUENCE [LARGE SCALE GENOMIC DNA]</scope>
    <source>
        <tissue evidence="2">Muscle</tissue>
    </source>
</reference>
<feature type="region of interest" description="Disordered" evidence="1">
    <location>
        <begin position="580"/>
        <end position="606"/>
    </location>
</feature>
<evidence type="ECO:0000313" key="3">
    <source>
        <dbReference type="Proteomes" id="UP000314294"/>
    </source>
</evidence>
<feature type="region of interest" description="Disordered" evidence="1">
    <location>
        <begin position="708"/>
        <end position="740"/>
    </location>
</feature>
<accession>A0A4Z2FUC3</accession>
<evidence type="ECO:0000256" key="1">
    <source>
        <dbReference type="SAM" id="MobiDB-lite"/>
    </source>
</evidence>
<dbReference type="EMBL" id="SRLO01000905">
    <property type="protein sequence ID" value="TNN44383.1"/>
    <property type="molecule type" value="Genomic_DNA"/>
</dbReference>
<comment type="caution">
    <text evidence="2">The sequence shown here is derived from an EMBL/GenBank/DDBJ whole genome shotgun (WGS) entry which is preliminary data.</text>
</comment>
<dbReference type="PANTHER" id="PTHR48125">
    <property type="entry name" value="LP07818P1"/>
    <property type="match status" value="1"/>
</dbReference>
<organism evidence="2 3">
    <name type="scientific">Liparis tanakae</name>
    <name type="common">Tanaka's snailfish</name>
    <dbReference type="NCBI Taxonomy" id="230148"/>
    <lineage>
        <taxon>Eukaryota</taxon>
        <taxon>Metazoa</taxon>
        <taxon>Chordata</taxon>
        <taxon>Craniata</taxon>
        <taxon>Vertebrata</taxon>
        <taxon>Euteleostomi</taxon>
        <taxon>Actinopterygii</taxon>
        <taxon>Neopterygii</taxon>
        <taxon>Teleostei</taxon>
        <taxon>Neoteleostei</taxon>
        <taxon>Acanthomorphata</taxon>
        <taxon>Eupercaria</taxon>
        <taxon>Perciformes</taxon>
        <taxon>Cottioidei</taxon>
        <taxon>Cottales</taxon>
        <taxon>Liparidae</taxon>
        <taxon>Liparis</taxon>
    </lineage>
</organism>